<name>A0ABU7RFH1_9BACT</name>
<evidence type="ECO:0000259" key="4">
    <source>
        <dbReference type="Pfam" id="PF13439"/>
    </source>
</evidence>
<comment type="caution">
    <text evidence="5">The sequence shown here is derived from an EMBL/GenBank/DDBJ whole genome shotgun (WGS) entry which is preliminary data.</text>
</comment>
<dbReference type="RefSeq" id="WP_330974154.1">
    <property type="nucleotide sequence ID" value="NZ_JAZGLY010000003.1"/>
</dbReference>
<dbReference type="Pfam" id="PF13439">
    <property type="entry name" value="Glyco_transf_4"/>
    <property type="match status" value="1"/>
</dbReference>
<dbReference type="InterPro" id="IPR028098">
    <property type="entry name" value="Glyco_trans_4-like_N"/>
</dbReference>
<evidence type="ECO:0000256" key="1">
    <source>
        <dbReference type="ARBA" id="ARBA00022679"/>
    </source>
</evidence>
<feature type="domain" description="Glycosyl transferase family 1" evidence="3">
    <location>
        <begin position="222"/>
        <end position="362"/>
    </location>
</feature>
<dbReference type="Pfam" id="PF00534">
    <property type="entry name" value="Glycos_transf_1"/>
    <property type="match status" value="1"/>
</dbReference>
<proteinExistence type="predicted"/>
<keyword evidence="1" id="KW-0808">Transferase</keyword>
<keyword evidence="2" id="KW-1133">Transmembrane helix</keyword>
<sequence length="403" mass="46242">MGKQRIWLVSEVFYPDTDIATANIATDIALKFRENFEVHVICGPQDYERKNQEIKSEALKDIHLHRWKYFNYDKNHKFKRLIRVIGISLGLFLKGLKIKKHDKVFVISNPAFITPLYALLRLIKGFRFTLLMHDVFPENLIVGGYTRETNIFYRLTKALFVKCRRAAEKIIVLGRDMKTLLLEHFPISRKDDIIIVPNWADIESVYPLEDKQTPLLKQLQLQDKVVILFAGNHGVLQNLLAFIKIIEKARNPHVHCIFAGGGATKKELDAYVEAHQIPNITFLPPFPRSEMNQMLNSCHIGLVSLSDAVYGVGVPSKSYNILSAGKPILFLGNTDSEIAQYVIENNLGWAFAYRDEEQIRDFLLSLDTSKLEEIRNKGLAGRNNVVQCYSKEAILERLMQVML</sequence>
<organism evidence="5 6">
    <name type="scientific">Niabella digestorum</name>
    <dbReference type="NCBI Taxonomy" id="3117701"/>
    <lineage>
        <taxon>Bacteria</taxon>
        <taxon>Pseudomonadati</taxon>
        <taxon>Bacteroidota</taxon>
        <taxon>Chitinophagia</taxon>
        <taxon>Chitinophagales</taxon>
        <taxon>Chitinophagaceae</taxon>
        <taxon>Niabella</taxon>
    </lineage>
</organism>
<keyword evidence="2" id="KW-0812">Transmembrane</keyword>
<feature type="transmembrane region" description="Helical" evidence="2">
    <location>
        <begin position="104"/>
        <end position="123"/>
    </location>
</feature>
<keyword evidence="6" id="KW-1185">Reference proteome</keyword>
<dbReference type="SUPFAM" id="SSF53756">
    <property type="entry name" value="UDP-Glycosyltransferase/glycogen phosphorylase"/>
    <property type="match status" value="1"/>
</dbReference>
<dbReference type="EMBL" id="JAZGLY010000003">
    <property type="protein sequence ID" value="MEE6186744.1"/>
    <property type="molecule type" value="Genomic_DNA"/>
</dbReference>
<protein>
    <submittedName>
        <fullName evidence="5">Glycosyltransferase family 4 protein</fullName>
    </submittedName>
</protein>
<dbReference type="Gene3D" id="3.40.50.2000">
    <property type="entry name" value="Glycogen Phosphorylase B"/>
    <property type="match status" value="2"/>
</dbReference>
<feature type="domain" description="Glycosyltransferase subfamily 4-like N-terminal" evidence="4">
    <location>
        <begin position="29"/>
        <end position="203"/>
    </location>
</feature>
<dbReference type="PANTHER" id="PTHR46401">
    <property type="entry name" value="GLYCOSYLTRANSFERASE WBBK-RELATED"/>
    <property type="match status" value="1"/>
</dbReference>
<dbReference type="CDD" id="cd03794">
    <property type="entry name" value="GT4_WbuB-like"/>
    <property type="match status" value="1"/>
</dbReference>
<reference evidence="5 6" key="1">
    <citation type="submission" date="2024-01" db="EMBL/GenBank/DDBJ databases">
        <title>Niabella digestum sp. nov., isolated from waste digestion system.</title>
        <authorList>
            <person name="Zhang L."/>
        </authorList>
    </citation>
    <scope>NUCLEOTIDE SEQUENCE [LARGE SCALE GENOMIC DNA]</scope>
    <source>
        <strain evidence="5 6">A18</strain>
    </source>
</reference>
<dbReference type="InterPro" id="IPR001296">
    <property type="entry name" value="Glyco_trans_1"/>
</dbReference>
<gene>
    <name evidence="5" type="ORF">V2H41_05595</name>
</gene>
<evidence type="ECO:0000313" key="5">
    <source>
        <dbReference type="EMBL" id="MEE6186744.1"/>
    </source>
</evidence>
<evidence type="ECO:0000256" key="2">
    <source>
        <dbReference type="SAM" id="Phobius"/>
    </source>
</evidence>
<keyword evidence="2" id="KW-0472">Membrane</keyword>
<evidence type="ECO:0000259" key="3">
    <source>
        <dbReference type="Pfam" id="PF00534"/>
    </source>
</evidence>
<dbReference type="PANTHER" id="PTHR46401:SF2">
    <property type="entry name" value="GLYCOSYLTRANSFERASE WBBK-RELATED"/>
    <property type="match status" value="1"/>
</dbReference>
<accession>A0ABU7RFH1</accession>
<dbReference type="Proteomes" id="UP001357452">
    <property type="component" value="Unassembled WGS sequence"/>
</dbReference>
<evidence type="ECO:0000313" key="6">
    <source>
        <dbReference type="Proteomes" id="UP001357452"/>
    </source>
</evidence>